<protein>
    <submittedName>
        <fullName evidence="1">Uncharacterized protein</fullName>
    </submittedName>
</protein>
<dbReference type="AlphaFoldDB" id="A0AAV6USG1"/>
<reference evidence="1 2" key="1">
    <citation type="journal article" date="2022" name="Nat. Ecol. Evol.">
        <title>A masculinizing supergene underlies an exaggerated male reproductive morph in a spider.</title>
        <authorList>
            <person name="Hendrickx F."/>
            <person name="De Corte Z."/>
            <person name="Sonet G."/>
            <person name="Van Belleghem S.M."/>
            <person name="Kostlbacher S."/>
            <person name="Vangestel C."/>
        </authorList>
    </citation>
    <scope>NUCLEOTIDE SEQUENCE [LARGE SCALE GENOMIC DNA]</scope>
    <source>
        <strain evidence="1">W744_W776</strain>
    </source>
</reference>
<evidence type="ECO:0000313" key="2">
    <source>
        <dbReference type="Proteomes" id="UP000827092"/>
    </source>
</evidence>
<organism evidence="1 2">
    <name type="scientific">Oedothorax gibbosus</name>
    <dbReference type="NCBI Taxonomy" id="931172"/>
    <lineage>
        <taxon>Eukaryota</taxon>
        <taxon>Metazoa</taxon>
        <taxon>Ecdysozoa</taxon>
        <taxon>Arthropoda</taxon>
        <taxon>Chelicerata</taxon>
        <taxon>Arachnida</taxon>
        <taxon>Araneae</taxon>
        <taxon>Araneomorphae</taxon>
        <taxon>Entelegynae</taxon>
        <taxon>Araneoidea</taxon>
        <taxon>Linyphiidae</taxon>
        <taxon>Erigoninae</taxon>
        <taxon>Oedothorax</taxon>
    </lineage>
</organism>
<gene>
    <name evidence="1" type="ORF">JTE90_019915</name>
</gene>
<keyword evidence="2" id="KW-1185">Reference proteome</keyword>
<sequence>MVVSFLFITSNTCWNAFRTDWKWTKRLSFAFWWFWDVLFPRTLRVSTNSMLAPLMAPISETRTCPDLKAEISRDLLTEAEISAVLISMVLNSTLGNLDNWVDNSLDNLKGMTDLLAGSRRSNLKKIQRAGRSLL</sequence>
<dbReference type="EMBL" id="JAFNEN010000296">
    <property type="protein sequence ID" value="KAG8186593.1"/>
    <property type="molecule type" value="Genomic_DNA"/>
</dbReference>
<comment type="caution">
    <text evidence="1">The sequence shown here is derived from an EMBL/GenBank/DDBJ whole genome shotgun (WGS) entry which is preliminary data.</text>
</comment>
<proteinExistence type="predicted"/>
<evidence type="ECO:0000313" key="1">
    <source>
        <dbReference type="EMBL" id="KAG8186593.1"/>
    </source>
</evidence>
<name>A0AAV6USG1_9ARAC</name>
<accession>A0AAV6USG1</accession>
<dbReference type="Proteomes" id="UP000827092">
    <property type="component" value="Unassembled WGS sequence"/>
</dbReference>